<sequence>MFPIHRLRDPLPMSASYGAEELWHLTHGMRELALVESARDAQRLQELTDENTSLRRHLDSIDDQLYEHDLHLRRGRDVRVVLLPPGGGVRTNRGTVNLVREPGEPEGIARVHPELDINSIPKLIEVELSKR</sequence>
<dbReference type="EMBL" id="JACGCM010000957">
    <property type="protein sequence ID" value="KAF6163915.1"/>
    <property type="molecule type" value="Genomic_DNA"/>
</dbReference>
<keyword evidence="2" id="KW-1185">Reference proteome</keyword>
<name>A0A7J7N9R5_9MAGN</name>
<organism evidence="1 2">
    <name type="scientific">Kingdonia uniflora</name>
    <dbReference type="NCBI Taxonomy" id="39325"/>
    <lineage>
        <taxon>Eukaryota</taxon>
        <taxon>Viridiplantae</taxon>
        <taxon>Streptophyta</taxon>
        <taxon>Embryophyta</taxon>
        <taxon>Tracheophyta</taxon>
        <taxon>Spermatophyta</taxon>
        <taxon>Magnoliopsida</taxon>
        <taxon>Ranunculales</taxon>
        <taxon>Circaeasteraceae</taxon>
        <taxon>Kingdonia</taxon>
    </lineage>
</organism>
<evidence type="ECO:0000313" key="2">
    <source>
        <dbReference type="Proteomes" id="UP000541444"/>
    </source>
</evidence>
<comment type="caution">
    <text evidence="1">The sequence shown here is derived from an EMBL/GenBank/DDBJ whole genome shotgun (WGS) entry which is preliminary data.</text>
</comment>
<protein>
    <submittedName>
        <fullName evidence="1">Uncharacterized protein</fullName>
    </submittedName>
</protein>
<reference evidence="1 2" key="1">
    <citation type="journal article" date="2020" name="IScience">
        <title>Genome Sequencing of the Endangered Kingdonia uniflora (Circaeasteraceae, Ranunculales) Reveals Potential Mechanisms of Evolutionary Specialization.</title>
        <authorList>
            <person name="Sun Y."/>
            <person name="Deng T."/>
            <person name="Zhang A."/>
            <person name="Moore M.J."/>
            <person name="Landis J.B."/>
            <person name="Lin N."/>
            <person name="Zhang H."/>
            <person name="Zhang X."/>
            <person name="Huang J."/>
            <person name="Zhang X."/>
            <person name="Sun H."/>
            <person name="Wang H."/>
        </authorList>
    </citation>
    <scope>NUCLEOTIDE SEQUENCE [LARGE SCALE GENOMIC DNA]</scope>
    <source>
        <strain evidence="1">TB1705</strain>
        <tissue evidence="1">Leaf</tissue>
    </source>
</reference>
<gene>
    <name evidence="1" type="ORF">GIB67_024770</name>
</gene>
<accession>A0A7J7N9R5</accession>
<dbReference type="AlphaFoldDB" id="A0A7J7N9R5"/>
<proteinExistence type="predicted"/>
<dbReference type="Proteomes" id="UP000541444">
    <property type="component" value="Unassembled WGS sequence"/>
</dbReference>
<evidence type="ECO:0000313" key="1">
    <source>
        <dbReference type="EMBL" id="KAF6163915.1"/>
    </source>
</evidence>